<feature type="compositionally biased region" description="Low complexity" evidence="2">
    <location>
        <begin position="35"/>
        <end position="44"/>
    </location>
</feature>
<sequence>MKSRVAMLQSDLEAKEEQLQQANASLRAATRHADTSSGAASKAAADLEDARSELESQRSSYEHKLSAMRKAFEEAQQKAEGLEQSLQERSTSYEALKRSTADDMQALQTETAALSREAARWREHHAFVKQQLDAKERELAHIRESSYANASDADAKVKQMSEELAELRKRLGQAQSELSEAKHEAEESARSYERRISQLQAEAKRLQEGASSTEQSLKTHKQSAASAQQELDLLKSSYEQAREELEHLQGQHAAAQDRIKGLRDELVSANTAHLREMEEKTQVVNDVLYAMQAEEKAKLSAMDEAQRARSRATELEAKLSVLERNLSSSVDSKRRTEDAFSAAQSALNSMKEKAGVYRKENKMLLSNYDAWIKTLMENSPERSPGSPGATSSPGRYFQQETGHRSRHDDERDAHDIQSYSDRLARMFESRKSYGSMRGSGR</sequence>
<feature type="compositionally biased region" description="Basic and acidic residues" evidence="2">
    <location>
        <begin position="179"/>
        <end position="207"/>
    </location>
</feature>
<feature type="coiled-coil region" evidence="1">
    <location>
        <begin position="298"/>
        <end position="325"/>
    </location>
</feature>
<evidence type="ECO:0000256" key="1">
    <source>
        <dbReference type="SAM" id="Coils"/>
    </source>
</evidence>
<keyword evidence="1" id="KW-0175">Coiled coil</keyword>
<protein>
    <submittedName>
        <fullName evidence="3">Uncharacterized protein</fullName>
    </submittedName>
</protein>
<evidence type="ECO:0000256" key="2">
    <source>
        <dbReference type="SAM" id="MobiDB-lite"/>
    </source>
</evidence>
<dbReference type="EMBL" id="GBEZ01002391">
    <property type="protein sequence ID" value="JAC82659.1"/>
    <property type="molecule type" value="Transcribed_RNA"/>
</dbReference>
<dbReference type="Gene3D" id="1.10.287.2610">
    <property type="match status" value="1"/>
</dbReference>
<accession>A0A061SI03</accession>
<gene>
    <name evidence="3" type="ORF">TSPGSL018_5213</name>
</gene>
<feature type="region of interest" description="Disordered" evidence="2">
    <location>
        <begin position="1"/>
        <end position="92"/>
    </location>
</feature>
<organism evidence="3">
    <name type="scientific">Tetraselmis sp. GSL018</name>
    <dbReference type="NCBI Taxonomy" id="582737"/>
    <lineage>
        <taxon>Eukaryota</taxon>
        <taxon>Viridiplantae</taxon>
        <taxon>Chlorophyta</taxon>
        <taxon>core chlorophytes</taxon>
        <taxon>Chlorodendrophyceae</taxon>
        <taxon>Chlorodendrales</taxon>
        <taxon>Chlorodendraceae</taxon>
        <taxon>Tetraselmis</taxon>
    </lineage>
</organism>
<evidence type="ECO:0000313" key="3">
    <source>
        <dbReference type="EMBL" id="JAC82659.1"/>
    </source>
</evidence>
<feature type="compositionally biased region" description="Basic and acidic residues" evidence="2">
    <location>
        <begin position="401"/>
        <end position="415"/>
    </location>
</feature>
<name>A0A061SI03_9CHLO</name>
<dbReference type="SUPFAM" id="SSF57997">
    <property type="entry name" value="Tropomyosin"/>
    <property type="match status" value="2"/>
</dbReference>
<reference evidence="3" key="1">
    <citation type="submission" date="2014-05" db="EMBL/GenBank/DDBJ databases">
        <title>The transcriptome of the halophilic microalga Tetraselmis sp. GSL018 isolated from the Great Salt Lake, Utah.</title>
        <authorList>
            <person name="Jinkerson R.E."/>
            <person name="D'Adamo S."/>
            <person name="Posewitz M.C."/>
        </authorList>
    </citation>
    <scope>NUCLEOTIDE SEQUENCE</scope>
    <source>
        <strain evidence="3">GSL018</strain>
    </source>
</reference>
<dbReference type="AlphaFoldDB" id="A0A061SI03"/>
<proteinExistence type="predicted"/>
<feature type="compositionally biased region" description="Basic and acidic residues" evidence="2">
    <location>
        <begin position="48"/>
        <end position="81"/>
    </location>
</feature>
<feature type="region of interest" description="Disordered" evidence="2">
    <location>
        <begin position="169"/>
        <end position="229"/>
    </location>
</feature>
<feature type="compositionally biased region" description="Polar residues" evidence="2">
    <location>
        <begin position="209"/>
        <end position="229"/>
    </location>
</feature>
<feature type="region of interest" description="Disordered" evidence="2">
    <location>
        <begin position="378"/>
        <end position="421"/>
    </location>
</feature>
<feature type="compositionally biased region" description="Low complexity" evidence="2">
    <location>
        <begin position="383"/>
        <end position="394"/>
    </location>
</feature>